<name>A0A382WWZ7_9ZZZZ</name>
<gene>
    <name evidence="1" type="ORF">METZ01_LOCUS416290</name>
</gene>
<sequence>MKNFYIILILFLSFTIYSCAKKSDSSSSSSTTTELEGTWQTPCHARGSKYMIRTLTVSGTNVTDQWKYHFDSSCDNDSYSYDSTYSSLSIGDEYTDDGYGSSGGSGHQFTMTIDTNTYTSLSASDLTWVNDNSYCGETGWELNTAKDVAGKTCGSDVLWNTNITIYGLYMFDGNKLFHNFTSGSYPSSNNVGDNDVFTKQ</sequence>
<organism evidence="1">
    <name type="scientific">marine metagenome</name>
    <dbReference type="NCBI Taxonomy" id="408172"/>
    <lineage>
        <taxon>unclassified sequences</taxon>
        <taxon>metagenomes</taxon>
        <taxon>ecological metagenomes</taxon>
    </lineage>
</organism>
<evidence type="ECO:0000313" key="1">
    <source>
        <dbReference type="EMBL" id="SVD63436.1"/>
    </source>
</evidence>
<dbReference type="PROSITE" id="PS51257">
    <property type="entry name" value="PROKAR_LIPOPROTEIN"/>
    <property type="match status" value="1"/>
</dbReference>
<protein>
    <submittedName>
        <fullName evidence="1">Uncharacterized protein</fullName>
    </submittedName>
</protein>
<proteinExistence type="predicted"/>
<accession>A0A382WWZ7</accession>
<dbReference type="AlphaFoldDB" id="A0A382WWZ7"/>
<dbReference type="EMBL" id="UINC01163235">
    <property type="protein sequence ID" value="SVD63436.1"/>
    <property type="molecule type" value="Genomic_DNA"/>
</dbReference>
<reference evidence="1" key="1">
    <citation type="submission" date="2018-05" db="EMBL/GenBank/DDBJ databases">
        <authorList>
            <person name="Lanie J.A."/>
            <person name="Ng W.-L."/>
            <person name="Kazmierczak K.M."/>
            <person name="Andrzejewski T.M."/>
            <person name="Davidsen T.M."/>
            <person name="Wayne K.J."/>
            <person name="Tettelin H."/>
            <person name="Glass J.I."/>
            <person name="Rusch D."/>
            <person name="Podicherti R."/>
            <person name="Tsui H.-C.T."/>
            <person name="Winkler M.E."/>
        </authorList>
    </citation>
    <scope>NUCLEOTIDE SEQUENCE</scope>
</reference>